<evidence type="ECO:0000259" key="6">
    <source>
        <dbReference type="PROSITE" id="PS51296"/>
    </source>
</evidence>
<dbReference type="Gene3D" id="2.102.10.10">
    <property type="entry name" value="Rieske [2Fe-2S] iron-sulphur domain"/>
    <property type="match status" value="1"/>
</dbReference>
<keyword evidence="3" id="KW-0408">Iron</keyword>
<keyword evidence="4" id="KW-0411">Iron-sulfur</keyword>
<keyword evidence="2" id="KW-0479">Metal-binding</keyword>
<dbReference type="Proteomes" id="UP000060043">
    <property type="component" value="Chromosome"/>
</dbReference>
<dbReference type="OrthoDB" id="6837at2157"/>
<dbReference type="AlphaFoldDB" id="A0A0U3FG13"/>
<protein>
    <submittedName>
        <fullName evidence="8">Rieske (2Fe-2S) protein</fullName>
    </submittedName>
</protein>
<dbReference type="STRING" id="1435377.SUSAZ_00960"/>
<dbReference type="CDD" id="cd03467">
    <property type="entry name" value="Rieske"/>
    <property type="match status" value="1"/>
</dbReference>
<dbReference type="OMA" id="CQCHFTH"/>
<dbReference type="RefSeq" id="WP_011277110.1">
    <property type="nucleotide sequence ID" value="NZ_BHWZ01000001.1"/>
</dbReference>
<evidence type="ECO:0000256" key="2">
    <source>
        <dbReference type="ARBA" id="ARBA00022723"/>
    </source>
</evidence>
<evidence type="ECO:0000313" key="10">
    <source>
        <dbReference type="Proteomes" id="UP000065473"/>
    </source>
</evidence>
<accession>A0A0U3FG13</accession>
<dbReference type="SUPFAM" id="SSF50022">
    <property type="entry name" value="ISP domain"/>
    <property type="match status" value="1"/>
</dbReference>
<evidence type="ECO:0000256" key="5">
    <source>
        <dbReference type="ARBA" id="ARBA00034078"/>
    </source>
</evidence>
<gene>
    <name evidence="7" type="ORF">ATY89_05335</name>
    <name evidence="8" type="ORF">ATZ20_08355</name>
</gene>
<evidence type="ECO:0000313" key="7">
    <source>
        <dbReference type="EMBL" id="ALU29426.1"/>
    </source>
</evidence>
<proteinExistence type="predicted"/>
<dbReference type="PaxDb" id="1435377-SUSAZ_00960"/>
<dbReference type="PANTHER" id="PTHR21496:SF0">
    <property type="entry name" value="RIESKE DOMAIN-CONTAINING PROTEIN"/>
    <property type="match status" value="1"/>
</dbReference>
<dbReference type="GO" id="GO:0051537">
    <property type="term" value="F:2 iron, 2 sulfur cluster binding"/>
    <property type="evidence" value="ECO:0007669"/>
    <property type="project" value="UniProtKB-KW"/>
</dbReference>
<evidence type="ECO:0000256" key="3">
    <source>
        <dbReference type="ARBA" id="ARBA00023004"/>
    </source>
</evidence>
<evidence type="ECO:0000313" key="9">
    <source>
        <dbReference type="Proteomes" id="UP000060043"/>
    </source>
</evidence>
<dbReference type="Pfam" id="PF00355">
    <property type="entry name" value="Rieske"/>
    <property type="match status" value="1"/>
</dbReference>
<dbReference type="InterPro" id="IPR017941">
    <property type="entry name" value="Rieske_2Fe-2S"/>
</dbReference>
<dbReference type="PROSITE" id="PS51296">
    <property type="entry name" value="RIESKE"/>
    <property type="match status" value="1"/>
</dbReference>
<feature type="domain" description="Rieske" evidence="6">
    <location>
        <begin position="1"/>
        <end position="98"/>
    </location>
</feature>
<organism evidence="8 9">
    <name type="scientific">Sulfolobus acidocaldarius</name>
    <dbReference type="NCBI Taxonomy" id="2285"/>
    <lineage>
        <taxon>Archaea</taxon>
        <taxon>Thermoproteota</taxon>
        <taxon>Thermoprotei</taxon>
        <taxon>Sulfolobales</taxon>
        <taxon>Sulfolobaceae</taxon>
        <taxon>Sulfolobus</taxon>
    </lineage>
</organism>
<dbReference type="EMBL" id="CP013694">
    <property type="protein sequence ID" value="ALU29426.1"/>
    <property type="molecule type" value="Genomic_DNA"/>
</dbReference>
<sequence length="100" mass="11339">MLRIKRSELKPGEKKKVTIGNEEVILLYLGGGKYYAFQSRCPHLGCDLYKVGVVIREELVCQCHFTHFSINDGRAIKGATKKPLKLYRVQVDGEDIIVES</sequence>
<dbReference type="Proteomes" id="UP000065473">
    <property type="component" value="Chromosome"/>
</dbReference>
<evidence type="ECO:0000256" key="4">
    <source>
        <dbReference type="ARBA" id="ARBA00023014"/>
    </source>
</evidence>
<name>A0A0U3FG13_9CREN</name>
<dbReference type="EMBL" id="CP013695">
    <property type="protein sequence ID" value="ALU32154.1"/>
    <property type="molecule type" value="Genomic_DNA"/>
</dbReference>
<evidence type="ECO:0000256" key="1">
    <source>
        <dbReference type="ARBA" id="ARBA00022714"/>
    </source>
</evidence>
<keyword evidence="1" id="KW-0001">2Fe-2S</keyword>
<dbReference type="GO" id="GO:0046872">
    <property type="term" value="F:metal ion binding"/>
    <property type="evidence" value="ECO:0007669"/>
    <property type="project" value="UniProtKB-KW"/>
</dbReference>
<dbReference type="PANTHER" id="PTHR21496">
    <property type="entry name" value="FERREDOXIN-RELATED"/>
    <property type="match status" value="1"/>
</dbReference>
<dbReference type="InterPro" id="IPR036922">
    <property type="entry name" value="Rieske_2Fe-2S_sf"/>
</dbReference>
<comment type="cofactor">
    <cofactor evidence="5">
        <name>[2Fe-2S] cluster</name>
        <dbReference type="ChEBI" id="CHEBI:190135"/>
    </cofactor>
</comment>
<dbReference type="GeneID" id="14550718"/>
<evidence type="ECO:0000313" key="8">
    <source>
        <dbReference type="EMBL" id="ALU32154.1"/>
    </source>
</evidence>
<reference evidence="9 10" key="1">
    <citation type="submission" date="2015-12" db="EMBL/GenBank/DDBJ databases">
        <title>A stable core within a dynamic pangenome in Sulfolobus acidocaldarius.</title>
        <authorList>
            <person name="Anderson R."/>
            <person name="Kouris A."/>
            <person name="Seward C."/>
            <person name="Campbell K."/>
            <person name="Whitaker R."/>
        </authorList>
    </citation>
    <scope>NUCLEOTIDE SEQUENCE [LARGE SCALE GENOMIC DNA]</scope>
    <source>
        <strain evidence="7 10">GG12-C01-09</strain>
        <strain evidence="8 9">NG05B_CO5_07</strain>
    </source>
</reference>